<dbReference type="AlphaFoldDB" id="A0AAV4QG16"/>
<feature type="compositionally biased region" description="Basic residues" evidence="1">
    <location>
        <begin position="349"/>
        <end position="358"/>
    </location>
</feature>
<proteinExistence type="predicted"/>
<organism evidence="2 3">
    <name type="scientific">Caerostris extrusa</name>
    <name type="common">Bark spider</name>
    <name type="synonym">Caerostris bankana</name>
    <dbReference type="NCBI Taxonomy" id="172846"/>
    <lineage>
        <taxon>Eukaryota</taxon>
        <taxon>Metazoa</taxon>
        <taxon>Ecdysozoa</taxon>
        <taxon>Arthropoda</taxon>
        <taxon>Chelicerata</taxon>
        <taxon>Arachnida</taxon>
        <taxon>Araneae</taxon>
        <taxon>Araneomorphae</taxon>
        <taxon>Entelegynae</taxon>
        <taxon>Araneoidea</taxon>
        <taxon>Araneidae</taxon>
        <taxon>Caerostris</taxon>
    </lineage>
</organism>
<dbReference type="InterPro" id="IPR050818">
    <property type="entry name" value="KCNH_animal-type"/>
</dbReference>
<feature type="region of interest" description="Disordered" evidence="1">
    <location>
        <begin position="260"/>
        <end position="299"/>
    </location>
</feature>
<comment type="caution">
    <text evidence="2">The sequence shown here is derived from an EMBL/GenBank/DDBJ whole genome shotgun (WGS) entry which is preliminary data.</text>
</comment>
<dbReference type="InterPro" id="IPR018490">
    <property type="entry name" value="cNMP-bd_dom_sf"/>
</dbReference>
<feature type="compositionally biased region" description="Low complexity" evidence="1">
    <location>
        <begin position="335"/>
        <end position="348"/>
    </location>
</feature>
<evidence type="ECO:0000313" key="2">
    <source>
        <dbReference type="EMBL" id="GIY07224.1"/>
    </source>
</evidence>
<dbReference type="Gene3D" id="2.60.120.10">
    <property type="entry name" value="Jelly Rolls"/>
    <property type="match status" value="1"/>
</dbReference>
<gene>
    <name evidence="2" type="primary">eag</name>
    <name evidence="2" type="ORF">CEXT_32121</name>
</gene>
<keyword evidence="3" id="KW-1185">Reference proteome</keyword>
<dbReference type="GO" id="GO:0005249">
    <property type="term" value="F:voltage-gated potassium channel activity"/>
    <property type="evidence" value="ECO:0007669"/>
    <property type="project" value="TreeGrafter"/>
</dbReference>
<dbReference type="PANTHER" id="PTHR10217:SF435">
    <property type="entry name" value="POTASSIUM VOLTAGE-GATED CHANNEL PROTEIN EAG"/>
    <property type="match status" value="1"/>
</dbReference>
<evidence type="ECO:0000256" key="1">
    <source>
        <dbReference type="SAM" id="MobiDB-lite"/>
    </source>
</evidence>
<dbReference type="Proteomes" id="UP001054945">
    <property type="component" value="Unassembled WGS sequence"/>
</dbReference>
<reference evidence="2 3" key="1">
    <citation type="submission" date="2021-06" db="EMBL/GenBank/DDBJ databases">
        <title>Caerostris extrusa draft genome.</title>
        <authorList>
            <person name="Kono N."/>
            <person name="Arakawa K."/>
        </authorList>
    </citation>
    <scope>NUCLEOTIDE SEQUENCE [LARGE SCALE GENOMIC DNA]</scope>
</reference>
<dbReference type="InterPro" id="IPR014710">
    <property type="entry name" value="RmlC-like_jellyroll"/>
</dbReference>
<dbReference type="PANTHER" id="PTHR10217">
    <property type="entry name" value="VOLTAGE AND LIGAND GATED POTASSIUM CHANNEL"/>
    <property type="match status" value="1"/>
</dbReference>
<dbReference type="FunFam" id="1.10.1200.260:FF:000003">
    <property type="entry name" value="Potassium voltage-gated channel subfamily H member 1"/>
    <property type="match status" value="1"/>
</dbReference>
<protein>
    <submittedName>
        <fullName evidence="2">Potassium voltage-gated channel protein eag</fullName>
    </submittedName>
</protein>
<dbReference type="Gene3D" id="1.10.1200.260">
    <property type="match status" value="1"/>
</dbReference>
<dbReference type="GO" id="GO:0008076">
    <property type="term" value="C:voltage-gated potassium channel complex"/>
    <property type="evidence" value="ECO:0007669"/>
    <property type="project" value="TreeGrafter"/>
</dbReference>
<evidence type="ECO:0000313" key="3">
    <source>
        <dbReference type="Proteomes" id="UP001054945"/>
    </source>
</evidence>
<feature type="compositionally biased region" description="Basic and acidic residues" evidence="1">
    <location>
        <begin position="260"/>
        <end position="276"/>
    </location>
</feature>
<sequence length="379" mass="43456">MTSVTARYHEMLNNVREFMKLHEVPKALSERVMDYVVSTWAMSKGIDTKKVLSYCPKDMTADICVHLNRKVFNEHPAFRLASDGCLRALAMYFTMDHSAPGDLLYHTGESIDTLLLCSEWFSGGKGDVFGDSFGKSHLLDSRVLTERELSERRKADPVPDISQDHIVRKLFSKFRKNGGETGKPSSSNQIAALPDVEREKFDLPSPLNETVADPLGKQRKPKWTWFLELWVVTPPLKQHNHKNEVTFFHKSVDLTVEKQPDTFNESELRQRGHDTKGASSRWPKAATQPEILPEVQEAKPAQVKPKKVWILEQRFNREGGKSVSIVESRSHLQQPQRQQQLQLQQQQPSKKRKKRLPRARCRYSPLELSATSTSRLFLV</sequence>
<feature type="region of interest" description="Disordered" evidence="1">
    <location>
        <begin position="335"/>
        <end position="358"/>
    </location>
</feature>
<dbReference type="GO" id="GO:0042391">
    <property type="term" value="P:regulation of membrane potential"/>
    <property type="evidence" value="ECO:0007669"/>
    <property type="project" value="TreeGrafter"/>
</dbReference>
<name>A0AAV4QG16_CAEEX</name>
<dbReference type="SUPFAM" id="SSF51206">
    <property type="entry name" value="cAMP-binding domain-like"/>
    <property type="match status" value="1"/>
</dbReference>
<dbReference type="EMBL" id="BPLR01006071">
    <property type="protein sequence ID" value="GIY07224.1"/>
    <property type="molecule type" value="Genomic_DNA"/>
</dbReference>
<accession>A0AAV4QG16</accession>